<dbReference type="EMBL" id="JAOVQN010000006">
    <property type="protein sequence ID" value="MCU9837691.1"/>
    <property type="molecule type" value="Genomic_DNA"/>
</dbReference>
<evidence type="ECO:0000256" key="2">
    <source>
        <dbReference type="ARBA" id="ARBA00006464"/>
    </source>
</evidence>
<comment type="caution">
    <text evidence="11">The sequence shown here is derived from an EMBL/GenBank/DDBJ whole genome shotgun (WGS) entry which is preliminary data.</text>
</comment>
<evidence type="ECO:0000256" key="4">
    <source>
        <dbReference type="ARBA" id="ARBA00022679"/>
    </source>
</evidence>
<keyword evidence="8" id="KW-0270">Exopolysaccharide synthesis</keyword>
<evidence type="ECO:0000256" key="8">
    <source>
        <dbReference type="ARBA" id="ARBA00023169"/>
    </source>
</evidence>
<keyword evidence="3" id="KW-1003">Cell membrane</keyword>
<dbReference type="RefSeq" id="WP_263387802.1">
    <property type="nucleotide sequence ID" value="NZ_JAOVQN010000006.1"/>
</dbReference>
<keyword evidence="4 11" id="KW-0808">Transferase</keyword>
<dbReference type="PANTHER" id="PTHR30576">
    <property type="entry name" value="COLANIC BIOSYNTHESIS UDP-GLUCOSE LIPID CARRIER TRANSFERASE"/>
    <property type="match status" value="1"/>
</dbReference>
<protein>
    <submittedName>
        <fullName evidence="11">Sugar transferase</fullName>
    </submittedName>
</protein>
<evidence type="ECO:0000256" key="3">
    <source>
        <dbReference type="ARBA" id="ARBA00022475"/>
    </source>
</evidence>
<evidence type="ECO:0000256" key="6">
    <source>
        <dbReference type="ARBA" id="ARBA00022989"/>
    </source>
</evidence>
<accession>A0ABT2WPC3</accession>
<dbReference type="Proteomes" id="UP001321014">
    <property type="component" value="Unassembled WGS sequence"/>
</dbReference>
<comment type="similarity">
    <text evidence="2">Belongs to the bacterial sugar transferase family.</text>
</comment>
<evidence type="ECO:0000259" key="10">
    <source>
        <dbReference type="Pfam" id="PF02397"/>
    </source>
</evidence>
<keyword evidence="7 9" id="KW-0472">Membrane</keyword>
<sequence length="254" mass="28255">MKDYIQDASHAITVPGASGSAMIPAYAVATGRGSAMPRKPQENLGGQVLGQTGWYASFGKRVLDVAFVFLSLPVSAIIVAFCALALWLEGGNPFYWQARLGRNGKVYKIVKLRTMVIDADARLARLLKDNPDMRAEWDATQKLKKDPRITRVGGFLRATSLDELPQLWNVLKGEMSLVGPRPMMPEQLPLYGCSKAYFSLRPGITGVWQVSDRNNSRFDYRCKLDAEYARDLGFGYDLILLLRTASVVVRRTGY</sequence>
<name>A0ABT2WPC3_9RHOB</name>
<dbReference type="Pfam" id="PF02397">
    <property type="entry name" value="Bac_transf"/>
    <property type="match status" value="1"/>
</dbReference>
<evidence type="ECO:0000256" key="5">
    <source>
        <dbReference type="ARBA" id="ARBA00022692"/>
    </source>
</evidence>
<keyword evidence="12" id="KW-1185">Reference proteome</keyword>
<evidence type="ECO:0000256" key="9">
    <source>
        <dbReference type="SAM" id="Phobius"/>
    </source>
</evidence>
<reference evidence="11 12" key="1">
    <citation type="submission" date="2022-10" db="EMBL/GenBank/DDBJ databases">
        <title>Ruegeria sp. nov., isolated from ocean surface water.</title>
        <authorList>
            <person name="He W."/>
            <person name="Wang L."/>
            <person name="Zhang D.-F."/>
        </authorList>
    </citation>
    <scope>NUCLEOTIDE SEQUENCE [LARGE SCALE GENOMIC DNA]</scope>
    <source>
        <strain evidence="11 12">WL0004</strain>
    </source>
</reference>
<keyword evidence="6 9" id="KW-1133">Transmembrane helix</keyword>
<evidence type="ECO:0000256" key="1">
    <source>
        <dbReference type="ARBA" id="ARBA00004236"/>
    </source>
</evidence>
<organism evidence="11 12">
    <name type="scientific">Ruegeria marisflavi</name>
    <dbReference type="NCBI Taxonomy" id="2984152"/>
    <lineage>
        <taxon>Bacteria</taxon>
        <taxon>Pseudomonadati</taxon>
        <taxon>Pseudomonadota</taxon>
        <taxon>Alphaproteobacteria</taxon>
        <taxon>Rhodobacterales</taxon>
        <taxon>Roseobacteraceae</taxon>
        <taxon>Ruegeria</taxon>
    </lineage>
</organism>
<evidence type="ECO:0000313" key="11">
    <source>
        <dbReference type="EMBL" id="MCU9837691.1"/>
    </source>
</evidence>
<feature type="transmembrane region" description="Helical" evidence="9">
    <location>
        <begin position="65"/>
        <end position="88"/>
    </location>
</feature>
<feature type="domain" description="Bacterial sugar transferase" evidence="10">
    <location>
        <begin position="60"/>
        <end position="249"/>
    </location>
</feature>
<gene>
    <name evidence="11" type="ORF">OEZ49_07925</name>
</gene>
<dbReference type="InterPro" id="IPR003362">
    <property type="entry name" value="Bact_transf"/>
</dbReference>
<dbReference type="GO" id="GO:0016740">
    <property type="term" value="F:transferase activity"/>
    <property type="evidence" value="ECO:0007669"/>
    <property type="project" value="UniProtKB-KW"/>
</dbReference>
<keyword evidence="5 9" id="KW-0812">Transmembrane</keyword>
<evidence type="ECO:0000313" key="12">
    <source>
        <dbReference type="Proteomes" id="UP001321014"/>
    </source>
</evidence>
<dbReference type="PANTHER" id="PTHR30576:SF4">
    <property type="entry name" value="UNDECAPRENYL-PHOSPHATE GALACTOSE PHOSPHOTRANSFERASE"/>
    <property type="match status" value="1"/>
</dbReference>
<proteinExistence type="inferred from homology"/>
<comment type="subcellular location">
    <subcellularLocation>
        <location evidence="1">Cell membrane</location>
    </subcellularLocation>
</comment>
<evidence type="ECO:0000256" key="7">
    <source>
        <dbReference type="ARBA" id="ARBA00023136"/>
    </source>
</evidence>